<comment type="caution">
    <text evidence="1">The sequence shown here is derived from an EMBL/GenBank/DDBJ whole genome shotgun (WGS) entry which is preliminary data.</text>
</comment>
<evidence type="ECO:0000313" key="2">
    <source>
        <dbReference type="Proteomes" id="UP000287651"/>
    </source>
</evidence>
<dbReference type="AlphaFoldDB" id="A0A427AMD1"/>
<gene>
    <name evidence="1" type="ORF">B296_00028657</name>
</gene>
<dbReference type="Proteomes" id="UP000287651">
    <property type="component" value="Unassembled WGS sequence"/>
</dbReference>
<name>A0A427AMD1_ENSVE</name>
<reference evidence="1 2" key="1">
    <citation type="journal article" date="2014" name="Agronomy (Basel)">
        <title>A Draft Genome Sequence for Ensete ventricosum, the Drought-Tolerant Tree Against Hunger.</title>
        <authorList>
            <person name="Harrison J."/>
            <person name="Moore K.A."/>
            <person name="Paszkiewicz K."/>
            <person name="Jones T."/>
            <person name="Grant M."/>
            <person name="Ambacheew D."/>
            <person name="Muzemil S."/>
            <person name="Studholme D.J."/>
        </authorList>
    </citation>
    <scope>NUCLEOTIDE SEQUENCE [LARGE SCALE GENOMIC DNA]</scope>
</reference>
<sequence>MLGADREPVASMDLQLRGQPHVHLTNWHCLGVHIVAVVAFLFLVEANLGHHIPEMADMVAAVRKPRGAVRFLSGDNNSQNHDLAGNAEGWMDPNHVLNHGPVGVKQKPFQADAGEKLAHFHHWPHPKLNYPHQQEVQFCDSVPCCQLHKNVKAGGTRTAPDEISQAMSRGTWLDPVFKATSGIELHGMVSVTARRQPRFSFPLAFPCGSIGGPEDFNDRDWPTLQLAGRVHYL</sequence>
<evidence type="ECO:0000313" key="1">
    <source>
        <dbReference type="EMBL" id="RRT77419.1"/>
    </source>
</evidence>
<proteinExistence type="predicted"/>
<dbReference type="EMBL" id="AMZH03001936">
    <property type="protein sequence ID" value="RRT77419.1"/>
    <property type="molecule type" value="Genomic_DNA"/>
</dbReference>
<accession>A0A427AMD1</accession>
<organism evidence="1 2">
    <name type="scientific">Ensete ventricosum</name>
    <name type="common">Abyssinian banana</name>
    <name type="synonym">Musa ensete</name>
    <dbReference type="NCBI Taxonomy" id="4639"/>
    <lineage>
        <taxon>Eukaryota</taxon>
        <taxon>Viridiplantae</taxon>
        <taxon>Streptophyta</taxon>
        <taxon>Embryophyta</taxon>
        <taxon>Tracheophyta</taxon>
        <taxon>Spermatophyta</taxon>
        <taxon>Magnoliopsida</taxon>
        <taxon>Liliopsida</taxon>
        <taxon>Zingiberales</taxon>
        <taxon>Musaceae</taxon>
        <taxon>Ensete</taxon>
    </lineage>
</organism>
<protein>
    <submittedName>
        <fullName evidence="1">Uncharacterized protein</fullName>
    </submittedName>
</protein>